<dbReference type="PANTHER" id="PTHR43690">
    <property type="entry name" value="NARDILYSIN"/>
    <property type="match status" value="1"/>
</dbReference>
<dbReference type="PROSITE" id="PS00143">
    <property type="entry name" value="INSULINASE"/>
    <property type="match status" value="1"/>
</dbReference>
<feature type="domain" description="Peptidase M16 N-terminal" evidence="10">
    <location>
        <begin position="51"/>
        <end position="185"/>
    </location>
</feature>
<dbReference type="GO" id="GO:0004222">
    <property type="term" value="F:metalloendopeptidase activity"/>
    <property type="evidence" value="ECO:0007669"/>
    <property type="project" value="InterPro"/>
</dbReference>
<evidence type="ECO:0000313" key="15">
    <source>
        <dbReference type="Proteomes" id="UP000256964"/>
    </source>
</evidence>
<comment type="cofactor">
    <cofactor evidence="1">
        <name>Zn(2+)</name>
        <dbReference type="ChEBI" id="CHEBI:29105"/>
    </cofactor>
</comment>
<dbReference type="PANTHER" id="PTHR43690:SF18">
    <property type="entry name" value="INSULIN-DEGRADING ENZYME-RELATED"/>
    <property type="match status" value="1"/>
</dbReference>
<feature type="domain" description="Coenzyme PQQ synthesis protein F-like C-terminal lobe" evidence="13">
    <location>
        <begin position="849"/>
        <end position="949"/>
    </location>
</feature>
<feature type="region of interest" description="Disordered" evidence="9">
    <location>
        <begin position="222"/>
        <end position="254"/>
    </location>
</feature>
<dbReference type="GO" id="GO:0005739">
    <property type="term" value="C:mitochondrion"/>
    <property type="evidence" value="ECO:0007669"/>
    <property type="project" value="TreeGrafter"/>
</dbReference>
<dbReference type="InterPro" id="IPR007863">
    <property type="entry name" value="Peptidase_M16_C"/>
</dbReference>
<sequence length="1130" mass="127723">MVATAADSGSWTRVTTGSTPYDVFTKPIQKSPQDDREYRLIRLGNGLQAMLVHHAKADKAAASLDVAVGHLYDPDDMPGLAHFCEHLLFLGTEQFPRENEYSEYLSKNNGSSNAYTGTSNTNYYFNVSTSALGGALERFSSFFHSPLFTPSCTVRELNAVDSEHKKNHQSDVWRIFQVNKHLSKDGHPWRKFGSGNKESLSKVGRELKAKGLLNNNAAMKSADGSLTATPNDSRATSPAPSVSSASSELEGDGGVVGRETRRRLVEWWSQEYCAGRMRLCVVGKESLDELSEMVATFFSPIPNRGKEPLHLIPDHPFGPKEMGTVVSIQTVMSFHALEISFPLPYLPPMWRYKPSGFLAHFLGHEGPGSLHSYLKQKGWITALSAGPQNLARGFAMFKVTLYMTPQGFEHYDTLVQSVFKYISLLRSSDFPAWVQKERSLISATRFRFAEKRRPDDYAVWVTEHMAWPVPRELILSAPQLVQEWDQSDPENGGEKEMREILKTLSIDRSRTVLMAKAEEHQRIRGKDLTWEKEPWYGTPYHVEPYSENSVKQANGSNDIKELHLPGPNDFIPTNLDVEKREVEKPSKRPFLIRETPLTSLWHKKDDQFWVPKAQVIMDVRSPVPNSSARASVLTRLYADLVTDSLTEFAYDADLAGLTYNFSHQSLGLYITLSGYNDKLPLLAKTVVERAKNLKVDPDRLAVMKDQAKREYENYFLGAPYRLSNYYNRYLLSEREWTMDELLAEVPSVTPEELQAHITAVLSRLHMRMTVIGNMYKDEASKLAETVEGIFQASPLPADELWDLSLVLPPRSNYVWSLPVPNKNEANSALTYYINLSTITDRRRHVMAALIAHILSEPAFAVLRTREQLGYIVSSSLWQLTGGGQSGIGILVQSERDPVYLEQRVDAFLREMSEKIEAMPEAEFLEHKTALQKQWREAPKNLNEEMNRFWIQIEWGYLDFHRRDIEAELIESITKEEVLALYRSHVDPSSPERAKVSVHLKSQKPRPAKISVAAMEAFAQKASGKGYSVDEQAWRDALAADGDAALDKFGKYWRDTLLAQAATVPPTVAQELTAEIPALLEQYPAADSEEKVVPDERAVFIQDPKAFRASLPVTEKPRPLVEWNDLPTSKF</sequence>
<evidence type="ECO:0000259" key="12">
    <source>
        <dbReference type="Pfam" id="PF16187"/>
    </source>
</evidence>
<proteinExistence type="inferred from homology"/>
<dbReference type="InterPro" id="IPR001431">
    <property type="entry name" value="Pept_M16_Zn_BS"/>
</dbReference>
<dbReference type="Pfam" id="PF22456">
    <property type="entry name" value="PqqF-like_C_4"/>
    <property type="match status" value="1"/>
</dbReference>
<keyword evidence="7" id="KW-0482">Metalloprotease</keyword>
<evidence type="ECO:0000256" key="4">
    <source>
        <dbReference type="ARBA" id="ARBA00022723"/>
    </source>
</evidence>
<dbReference type="GO" id="GO:0051603">
    <property type="term" value="P:proteolysis involved in protein catabolic process"/>
    <property type="evidence" value="ECO:0007669"/>
    <property type="project" value="TreeGrafter"/>
</dbReference>
<evidence type="ECO:0000256" key="2">
    <source>
        <dbReference type="ARBA" id="ARBA00007261"/>
    </source>
</evidence>
<dbReference type="FunFam" id="3.30.830.10:FF:000012">
    <property type="entry name" value="Protease 3"/>
    <property type="match status" value="1"/>
</dbReference>
<dbReference type="EMBL" id="KZ857380">
    <property type="protein sequence ID" value="RDX56451.1"/>
    <property type="molecule type" value="Genomic_DNA"/>
</dbReference>
<dbReference type="InterPro" id="IPR054734">
    <property type="entry name" value="PqqF-like_C_4"/>
</dbReference>
<evidence type="ECO:0000256" key="5">
    <source>
        <dbReference type="ARBA" id="ARBA00022801"/>
    </source>
</evidence>
<evidence type="ECO:0000256" key="9">
    <source>
        <dbReference type="SAM" id="MobiDB-lite"/>
    </source>
</evidence>
<dbReference type="AlphaFoldDB" id="A0A371DVA9"/>
<feature type="domain" description="Peptidase M16 middle/third" evidence="12">
    <location>
        <begin position="446"/>
        <end position="744"/>
    </location>
</feature>
<reference evidence="14 15" key="1">
    <citation type="journal article" date="2018" name="Biotechnol. Biofuels">
        <title>Integrative visual omics of the white-rot fungus Polyporus brumalis exposes the biotechnological potential of its oxidative enzymes for delignifying raw plant biomass.</title>
        <authorList>
            <person name="Miyauchi S."/>
            <person name="Rancon A."/>
            <person name="Drula E."/>
            <person name="Hage H."/>
            <person name="Chaduli D."/>
            <person name="Favel A."/>
            <person name="Grisel S."/>
            <person name="Henrissat B."/>
            <person name="Herpoel-Gimbert I."/>
            <person name="Ruiz-Duenas F.J."/>
            <person name="Chevret D."/>
            <person name="Hainaut M."/>
            <person name="Lin J."/>
            <person name="Wang M."/>
            <person name="Pangilinan J."/>
            <person name="Lipzen A."/>
            <person name="Lesage-Meessen L."/>
            <person name="Navarro D."/>
            <person name="Riley R."/>
            <person name="Grigoriev I.V."/>
            <person name="Zhou S."/>
            <person name="Raouche S."/>
            <person name="Rosso M.N."/>
        </authorList>
    </citation>
    <scope>NUCLEOTIDE SEQUENCE [LARGE SCALE GENOMIC DNA]</scope>
    <source>
        <strain evidence="14 15">BRFM 1820</strain>
    </source>
</reference>
<dbReference type="Proteomes" id="UP000256964">
    <property type="component" value="Unassembled WGS sequence"/>
</dbReference>
<evidence type="ECO:0000259" key="13">
    <source>
        <dbReference type="Pfam" id="PF22456"/>
    </source>
</evidence>
<keyword evidence="3" id="KW-0645">Protease</keyword>
<gene>
    <name evidence="14" type="ORF">OH76DRAFT_1395571</name>
</gene>
<name>A0A371DVA9_9APHY</name>
<keyword evidence="15" id="KW-1185">Reference proteome</keyword>
<dbReference type="STRING" id="139420.A0A371DVA9"/>
<dbReference type="InterPro" id="IPR050626">
    <property type="entry name" value="Peptidase_M16"/>
</dbReference>
<dbReference type="GO" id="GO:0043171">
    <property type="term" value="P:peptide catabolic process"/>
    <property type="evidence" value="ECO:0007669"/>
    <property type="project" value="TreeGrafter"/>
</dbReference>
<feature type="domain" description="Peptidase M16 C-terminal" evidence="11">
    <location>
        <begin position="260"/>
        <end position="433"/>
    </location>
</feature>
<dbReference type="GO" id="GO:0046872">
    <property type="term" value="F:metal ion binding"/>
    <property type="evidence" value="ECO:0007669"/>
    <property type="project" value="UniProtKB-KW"/>
</dbReference>
<evidence type="ECO:0000256" key="3">
    <source>
        <dbReference type="ARBA" id="ARBA00022670"/>
    </source>
</evidence>
<dbReference type="InterPro" id="IPR011249">
    <property type="entry name" value="Metalloenz_LuxS/M16"/>
</dbReference>
<accession>A0A371DVA9</accession>
<protein>
    <recommendedName>
        <fullName evidence="16">Insulin-degrading enzyme</fullName>
    </recommendedName>
</protein>
<dbReference type="InterPro" id="IPR032632">
    <property type="entry name" value="Peptidase_M16_M"/>
</dbReference>
<dbReference type="FunFam" id="3.30.830.10:FF:000005">
    <property type="entry name" value="nardilysin isoform X1"/>
    <property type="match status" value="1"/>
</dbReference>
<feature type="compositionally biased region" description="Low complexity" evidence="9">
    <location>
        <begin position="233"/>
        <end position="247"/>
    </location>
</feature>
<evidence type="ECO:0000256" key="6">
    <source>
        <dbReference type="ARBA" id="ARBA00022833"/>
    </source>
</evidence>
<dbReference type="Gene3D" id="3.30.830.10">
    <property type="entry name" value="Metalloenzyme, LuxS/M16 peptidase-like"/>
    <property type="match status" value="4"/>
</dbReference>
<dbReference type="Pfam" id="PF16187">
    <property type="entry name" value="Peptidase_M16_M"/>
    <property type="match status" value="1"/>
</dbReference>
<dbReference type="InterPro" id="IPR011765">
    <property type="entry name" value="Pept_M16_N"/>
</dbReference>
<feature type="compositionally biased region" description="Polar residues" evidence="9">
    <location>
        <begin position="222"/>
        <end position="232"/>
    </location>
</feature>
<dbReference type="Pfam" id="PF05193">
    <property type="entry name" value="Peptidase_M16_C"/>
    <property type="match status" value="1"/>
</dbReference>
<keyword evidence="4" id="KW-0479">Metal-binding</keyword>
<evidence type="ECO:0000259" key="11">
    <source>
        <dbReference type="Pfam" id="PF05193"/>
    </source>
</evidence>
<evidence type="ECO:0008006" key="16">
    <source>
        <dbReference type="Google" id="ProtNLM"/>
    </source>
</evidence>
<keyword evidence="6" id="KW-0862">Zinc</keyword>
<dbReference type="FunFam" id="3.30.830.10:FF:000003">
    <property type="entry name" value="Insulin-degrading enzyme"/>
    <property type="match status" value="1"/>
</dbReference>
<evidence type="ECO:0000256" key="7">
    <source>
        <dbReference type="ARBA" id="ARBA00023049"/>
    </source>
</evidence>
<evidence type="ECO:0000256" key="8">
    <source>
        <dbReference type="RuleBase" id="RU004447"/>
    </source>
</evidence>
<evidence type="ECO:0000259" key="10">
    <source>
        <dbReference type="Pfam" id="PF00675"/>
    </source>
</evidence>
<dbReference type="Pfam" id="PF00675">
    <property type="entry name" value="Peptidase_M16"/>
    <property type="match status" value="1"/>
</dbReference>
<organism evidence="14 15">
    <name type="scientific">Lentinus brumalis</name>
    <dbReference type="NCBI Taxonomy" id="2498619"/>
    <lineage>
        <taxon>Eukaryota</taxon>
        <taxon>Fungi</taxon>
        <taxon>Dikarya</taxon>
        <taxon>Basidiomycota</taxon>
        <taxon>Agaricomycotina</taxon>
        <taxon>Agaricomycetes</taxon>
        <taxon>Polyporales</taxon>
        <taxon>Polyporaceae</taxon>
        <taxon>Lentinus</taxon>
    </lineage>
</organism>
<dbReference type="SUPFAM" id="SSF63411">
    <property type="entry name" value="LuxS/MPP-like metallohydrolase"/>
    <property type="match status" value="5"/>
</dbReference>
<evidence type="ECO:0000256" key="1">
    <source>
        <dbReference type="ARBA" id="ARBA00001947"/>
    </source>
</evidence>
<evidence type="ECO:0000313" key="14">
    <source>
        <dbReference type="EMBL" id="RDX56451.1"/>
    </source>
</evidence>
<dbReference type="GO" id="GO:0005829">
    <property type="term" value="C:cytosol"/>
    <property type="evidence" value="ECO:0007669"/>
    <property type="project" value="TreeGrafter"/>
</dbReference>
<comment type="similarity">
    <text evidence="2 8">Belongs to the peptidase M16 family.</text>
</comment>
<dbReference type="OrthoDB" id="952271at2759"/>
<keyword evidence="5" id="KW-0378">Hydrolase</keyword>